<keyword evidence="11" id="KW-0966">Cell projection</keyword>
<keyword evidence="6 10" id="KW-0472">Membrane</keyword>
<keyword evidence="3" id="KW-1003">Cell membrane</keyword>
<dbReference type="GO" id="GO:0044781">
    <property type="term" value="P:bacterial-type flagellum organization"/>
    <property type="evidence" value="ECO:0007669"/>
    <property type="project" value="InterPro"/>
</dbReference>
<accession>A0A561QH77</accession>
<feature type="compositionally biased region" description="Low complexity" evidence="9">
    <location>
        <begin position="315"/>
        <end position="332"/>
    </location>
</feature>
<keyword evidence="12" id="KW-1185">Reference proteome</keyword>
<protein>
    <submittedName>
        <fullName evidence="11">Flagellar biosynthesis protein FliO</fullName>
    </submittedName>
</protein>
<proteinExistence type="inferred from homology"/>
<feature type="transmembrane region" description="Helical" evidence="10">
    <location>
        <begin position="12"/>
        <end position="34"/>
    </location>
</feature>
<gene>
    <name evidence="11" type="ORF">FHW37_10763</name>
</gene>
<keyword evidence="7" id="KW-0975">Bacterial flagellum</keyword>
<comment type="caution">
    <text evidence="11">The sequence shown here is derived from an EMBL/GenBank/DDBJ whole genome shotgun (WGS) entry which is preliminary data.</text>
</comment>
<evidence type="ECO:0000256" key="10">
    <source>
        <dbReference type="SAM" id="Phobius"/>
    </source>
</evidence>
<sequence>MVEEFVGAYGSRLVIAVVGVGIGLVCLIGVLWLLRGRGGPSPFVRGGRNRNPRLQVLDAAAVDTRRRLVLVRRDDVEHLIMIGGPTDIVIESRIQRADSQTGIAQPIGGYVPSEPSLAAIADGADRTRQRPLPEPRAEIARPDVARAEIARPEITRQDVTRPEPVRPEPLRELPVQAVRPAAEPIVQPSAPPVVSAVAPTVMPMRSEPVAVAVPVSPPLAGLVRAEPAPRPIADLSRPAPAAMAQPVQEPSPAMDDAANALEAARGRVLAEQPPKVVAINTPPAPVAAPAPAGQPKGLGSDFEKILEEEMAQNLAAREAATPRPAPTAGPTRQMPPRNPAVPPITGATSDPSLQDEVARIFGEMSASRDK</sequence>
<dbReference type="EMBL" id="VIWP01000007">
    <property type="protein sequence ID" value="TWF49697.1"/>
    <property type="molecule type" value="Genomic_DNA"/>
</dbReference>
<dbReference type="GO" id="GO:0005886">
    <property type="term" value="C:plasma membrane"/>
    <property type="evidence" value="ECO:0007669"/>
    <property type="project" value="UniProtKB-SubCell"/>
</dbReference>
<dbReference type="InterPro" id="IPR022781">
    <property type="entry name" value="Flagellar_biosynth_FliO"/>
</dbReference>
<dbReference type="OrthoDB" id="8456606at2"/>
<evidence type="ECO:0000256" key="1">
    <source>
        <dbReference type="ARBA" id="ARBA00004117"/>
    </source>
</evidence>
<evidence type="ECO:0000256" key="4">
    <source>
        <dbReference type="ARBA" id="ARBA00022692"/>
    </source>
</evidence>
<evidence type="ECO:0000256" key="7">
    <source>
        <dbReference type="ARBA" id="ARBA00023143"/>
    </source>
</evidence>
<feature type="region of interest" description="Disordered" evidence="9">
    <location>
        <begin position="280"/>
        <end position="299"/>
    </location>
</feature>
<evidence type="ECO:0000313" key="12">
    <source>
        <dbReference type="Proteomes" id="UP000320653"/>
    </source>
</evidence>
<name>A0A561QH77_9HYPH</name>
<dbReference type="InterPro" id="IPR052205">
    <property type="entry name" value="FliO/MopB"/>
</dbReference>
<keyword evidence="4 10" id="KW-0812">Transmembrane</keyword>
<dbReference type="PANTHER" id="PTHR38766">
    <property type="entry name" value="FLAGELLAR PROTEIN FLIO"/>
    <property type="match status" value="1"/>
</dbReference>
<keyword evidence="11" id="KW-0282">Flagellum</keyword>
<evidence type="ECO:0000256" key="2">
    <source>
        <dbReference type="ARBA" id="ARBA00004236"/>
    </source>
</evidence>
<comment type="subcellular location">
    <subcellularLocation>
        <location evidence="1">Bacterial flagellum basal body</location>
    </subcellularLocation>
    <subcellularLocation>
        <location evidence="2">Cell membrane</location>
    </subcellularLocation>
</comment>
<keyword evidence="11" id="KW-0969">Cilium</keyword>
<reference evidence="11 12" key="1">
    <citation type="submission" date="2019-06" db="EMBL/GenBank/DDBJ databases">
        <title>Sorghum-associated microbial communities from plants grown in Nebraska, USA.</title>
        <authorList>
            <person name="Schachtman D."/>
        </authorList>
    </citation>
    <scope>NUCLEOTIDE SEQUENCE [LARGE SCALE GENOMIC DNA]</scope>
    <source>
        <strain evidence="11 12">1225</strain>
    </source>
</reference>
<evidence type="ECO:0000256" key="5">
    <source>
        <dbReference type="ARBA" id="ARBA00022989"/>
    </source>
</evidence>
<dbReference type="Proteomes" id="UP000320653">
    <property type="component" value="Unassembled WGS sequence"/>
</dbReference>
<feature type="region of interest" description="Disordered" evidence="9">
    <location>
        <begin position="315"/>
        <end position="370"/>
    </location>
</feature>
<dbReference type="Pfam" id="PF04347">
    <property type="entry name" value="FliO"/>
    <property type="match status" value="1"/>
</dbReference>
<dbReference type="PANTHER" id="PTHR38766:SF1">
    <property type="entry name" value="FLAGELLAR PROTEIN FLIO"/>
    <property type="match status" value="1"/>
</dbReference>
<evidence type="ECO:0000313" key="11">
    <source>
        <dbReference type="EMBL" id="TWF49697.1"/>
    </source>
</evidence>
<evidence type="ECO:0000256" key="6">
    <source>
        <dbReference type="ARBA" id="ARBA00023136"/>
    </source>
</evidence>
<dbReference type="RefSeq" id="WP_145640923.1">
    <property type="nucleotide sequence ID" value="NZ_VIWP01000007.1"/>
</dbReference>
<keyword evidence="5 10" id="KW-1133">Transmembrane helix</keyword>
<comment type="similarity">
    <text evidence="8">Belongs to the FliO/MopB family.</text>
</comment>
<organism evidence="11 12">
    <name type="scientific">Neorhizobium alkalisoli</name>
    <dbReference type="NCBI Taxonomy" id="528178"/>
    <lineage>
        <taxon>Bacteria</taxon>
        <taxon>Pseudomonadati</taxon>
        <taxon>Pseudomonadota</taxon>
        <taxon>Alphaproteobacteria</taxon>
        <taxon>Hyphomicrobiales</taxon>
        <taxon>Rhizobiaceae</taxon>
        <taxon>Rhizobium/Agrobacterium group</taxon>
        <taxon>Neorhizobium</taxon>
    </lineage>
</organism>
<evidence type="ECO:0000256" key="9">
    <source>
        <dbReference type="SAM" id="MobiDB-lite"/>
    </source>
</evidence>
<dbReference type="GO" id="GO:0009425">
    <property type="term" value="C:bacterial-type flagellum basal body"/>
    <property type="evidence" value="ECO:0007669"/>
    <property type="project" value="UniProtKB-SubCell"/>
</dbReference>
<evidence type="ECO:0000256" key="3">
    <source>
        <dbReference type="ARBA" id="ARBA00022475"/>
    </source>
</evidence>
<evidence type="ECO:0000256" key="8">
    <source>
        <dbReference type="ARBA" id="ARBA00037937"/>
    </source>
</evidence>
<dbReference type="AlphaFoldDB" id="A0A561QH77"/>